<gene>
    <name evidence="9" type="ORF">CFAM422_010098</name>
</gene>
<evidence type="ECO:0000256" key="2">
    <source>
        <dbReference type="ARBA" id="ARBA00022692"/>
    </source>
</evidence>
<feature type="transmembrane region" description="Helical" evidence="7">
    <location>
        <begin position="26"/>
        <end position="47"/>
    </location>
</feature>
<dbReference type="InterPro" id="IPR049326">
    <property type="entry name" value="Rhodopsin_dom_fungi"/>
</dbReference>
<evidence type="ECO:0000256" key="7">
    <source>
        <dbReference type="SAM" id="Phobius"/>
    </source>
</evidence>
<comment type="caution">
    <text evidence="9">The sequence shown here is derived from an EMBL/GenBank/DDBJ whole genome shotgun (WGS) entry which is preliminary data.</text>
</comment>
<reference evidence="9 10" key="1">
    <citation type="submission" date="2018-06" db="EMBL/GenBank/DDBJ databases">
        <title>Genome analysis of cellulolytic fungus Trichoderma lentiforme CFAM-422.</title>
        <authorList>
            <person name="Steindorff A.S."/>
            <person name="Formighieri E.F."/>
            <person name="Midorikawa G.E.O."/>
            <person name="Tamietti M.S."/>
            <person name="Ramos E.Z."/>
            <person name="Silva A.S."/>
            <person name="Bon E.P.S."/>
            <person name="Mendes T.D."/>
            <person name="Damaso M.C.T."/>
            <person name="Favaro L.C.L."/>
        </authorList>
    </citation>
    <scope>NUCLEOTIDE SEQUENCE [LARGE SCALE GENOMIC DNA]</scope>
    <source>
        <strain evidence="9 10">CFAM-422</strain>
    </source>
</reference>
<accession>A0A9P4X966</accession>
<evidence type="ECO:0000313" key="10">
    <source>
        <dbReference type="Proteomes" id="UP000801864"/>
    </source>
</evidence>
<keyword evidence="4 7" id="KW-0472">Membrane</keyword>
<evidence type="ECO:0000256" key="1">
    <source>
        <dbReference type="ARBA" id="ARBA00004141"/>
    </source>
</evidence>
<dbReference type="PANTHER" id="PTHR33048">
    <property type="entry name" value="PTH11-LIKE INTEGRAL MEMBRANE PROTEIN (AFU_ORTHOLOGUE AFUA_5G11245)"/>
    <property type="match status" value="1"/>
</dbReference>
<feature type="transmembrane region" description="Helical" evidence="7">
    <location>
        <begin position="179"/>
        <end position="200"/>
    </location>
</feature>
<evidence type="ECO:0000256" key="3">
    <source>
        <dbReference type="ARBA" id="ARBA00022989"/>
    </source>
</evidence>
<dbReference type="PANTHER" id="PTHR33048:SF129">
    <property type="entry name" value="INTEGRAL MEMBRANE PROTEIN-RELATED"/>
    <property type="match status" value="1"/>
</dbReference>
<dbReference type="GO" id="GO:0016020">
    <property type="term" value="C:membrane"/>
    <property type="evidence" value="ECO:0007669"/>
    <property type="project" value="UniProtKB-SubCell"/>
</dbReference>
<feature type="transmembrane region" description="Helical" evidence="7">
    <location>
        <begin position="59"/>
        <end position="78"/>
    </location>
</feature>
<feature type="transmembrane region" description="Helical" evidence="7">
    <location>
        <begin position="136"/>
        <end position="159"/>
    </location>
</feature>
<sequence length="354" mass="38871">MDLSTTPAMPPPDGQTPQFDAPYNSLQIRTVVAFGVTYFFASIFLALRYFQAAKLVKQVEIDLIILTLAYGLSLYYFITLVNLMSHGWGKHLWDVSLAQIMEFNKELLPNTLTYLITPSITKMAMLAVLFRINPSLIYRCGVVSAAVAILAYTLTLTSITGGPCNPLKSGTTSCLENVALAQAVMNIVSDFAVIAIPIPTIHRLNFTLKQKLSVGCILAIGSGVVVCSIARLPYVLILDKTTDVTYTEAILGVWSIVEINLGITCGCAMRLKSLAVKYLPQLGFFSSNKHESETHNSRRKGLHKDGDNAQRSYQLHNVRNERVEPGFDSGISDLYRPGPRSRDSDNGSTDKILG</sequence>
<evidence type="ECO:0000256" key="6">
    <source>
        <dbReference type="SAM" id="MobiDB-lite"/>
    </source>
</evidence>
<proteinExistence type="inferred from homology"/>
<evidence type="ECO:0000256" key="4">
    <source>
        <dbReference type="ARBA" id="ARBA00023136"/>
    </source>
</evidence>
<keyword evidence="3 7" id="KW-1133">Transmembrane helix</keyword>
<evidence type="ECO:0000313" key="9">
    <source>
        <dbReference type="EMBL" id="KAF3063245.1"/>
    </source>
</evidence>
<dbReference type="AlphaFoldDB" id="A0A9P4X966"/>
<evidence type="ECO:0000256" key="5">
    <source>
        <dbReference type="ARBA" id="ARBA00038359"/>
    </source>
</evidence>
<dbReference type="Pfam" id="PF20684">
    <property type="entry name" value="Fung_rhodopsin"/>
    <property type="match status" value="1"/>
</dbReference>
<name>A0A9P4X966_9HYPO</name>
<feature type="transmembrane region" description="Helical" evidence="7">
    <location>
        <begin position="111"/>
        <end position="129"/>
    </location>
</feature>
<comment type="similarity">
    <text evidence="5">Belongs to the SAT4 family.</text>
</comment>
<dbReference type="InterPro" id="IPR052337">
    <property type="entry name" value="SAT4-like"/>
</dbReference>
<comment type="subcellular location">
    <subcellularLocation>
        <location evidence="1">Membrane</location>
        <topology evidence="1">Multi-pass membrane protein</topology>
    </subcellularLocation>
</comment>
<protein>
    <recommendedName>
        <fullName evidence="8">Rhodopsin domain-containing protein</fullName>
    </recommendedName>
</protein>
<feature type="region of interest" description="Disordered" evidence="6">
    <location>
        <begin position="323"/>
        <end position="354"/>
    </location>
</feature>
<evidence type="ECO:0000259" key="8">
    <source>
        <dbReference type="Pfam" id="PF20684"/>
    </source>
</evidence>
<organism evidence="9 10">
    <name type="scientific">Trichoderma lentiforme</name>
    <dbReference type="NCBI Taxonomy" id="1567552"/>
    <lineage>
        <taxon>Eukaryota</taxon>
        <taxon>Fungi</taxon>
        <taxon>Dikarya</taxon>
        <taxon>Ascomycota</taxon>
        <taxon>Pezizomycotina</taxon>
        <taxon>Sordariomycetes</taxon>
        <taxon>Hypocreomycetidae</taxon>
        <taxon>Hypocreales</taxon>
        <taxon>Hypocreaceae</taxon>
        <taxon>Trichoderma</taxon>
    </lineage>
</organism>
<feature type="transmembrane region" description="Helical" evidence="7">
    <location>
        <begin position="249"/>
        <end position="269"/>
    </location>
</feature>
<dbReference type="EMBL" id="QLNT01000019">
    <property type="protein sequence ID" value="KAF3063245.1"/>
    <property type="molecule type" value="Genomic_DNA"/>
</dbReference>
<feature type="domain" description="Rhodopsin" evidence="8">
    <location>
        <begin position="48"/>
        <end position="275"/>
    </location>
</feature>
<feature type="transmembrane region" description="Helical" evidence="7">
    <location>
        <begin position="212"/>
        <end position="237"/>
    </location>
</feature>
<dbReference type="Proteomes" id="UP000801864">
    <property type="component" value="Unassembled WGS sequence"/>
</dbReference>
<keyword evidence="2 7" id="KW-0812">Transmembrane</keyword>
<keyword evidence="10" id="KW-1185">Reference proteome</keyword>